<keyword evidence="4" id="KW-1185">Reference proteome</keyword>
<evidence type="ECO:0000313" key="3">
    <source>
        <dbReference type="EMBL" id="KAF7995734.1"/>
    </source>
</evidence>
<protein>
    <submittedName>
        <fullName evidence="3">Uncharacterized protein</fullName>
    </submittedName>
</protein>
<organism evidence="3 4">
    <name type="scientific">Aphidius gifuensis</name>
    <name type="common">Parasitoid wasp</name>
    <dbReference type="NCBI Taxonomy" id="684658"/>
    <lineage>
        <taxon>Eukaryota</taxon>
        <taxon>Metazoa</taxon>
        <taxon>Ecdysozoa</taxon>
        <taxon>Arthropoda</taxon>
        <taxon>Hexapoda</taxon>
        <taxon>Insecta</taxon>
        <taxon>Pterygota</taxon>
        <taxon>Neoptera</taxon>
        <taxon>Endopterygota</taxon>
        <taxon>Hymenoptera</taxon>
        <taxon>Apocrita</taxon>
        <taxon>Ichneumonoidea</taxon>
        <taxon>Braconidae</taxon>
        <taxon>Aphidiinae</taxon>
        <taxon>Aphidius</taxon>
    </lineage>
</organism>
<comment type="caution">
    <text evidence="3">The sequence shown here is derived from an EMBL/GenBank/DDBJ whole genome shotgun (WGS) entry which is preliminary data.</text>
</comment>
<dbReference type="Proteomes" id="UP000639338">
    <property type="component" value="Unassembled WGS sequence"/>
</dbReference>
<feature type="signal peptide" evidence="2">
    <location>
        <begin position="1"/>
        <end position="23"/>
    </location>
</feature>
<feature type="chain" id="PRO_5032983064" evidence="2">
    <location>
        <begin position="24"/>
        <end position="77"/>
    </location>
</feature>
<dbReference type="AlphaFoldDB" id="A0A835CU40"/>
<feature type="region of interest" description="Disordered" evidence="1">
    <location>
        <begin position="27"/>
        <end position="52"/>
    </location>
</feature>
<evidence type="ECO:0000256" key="2">
    <source>
        <dbReference type="SAM" id="SignalP"/>
    </source>
</evidence>
<sequence>MTMSIKTALVIFAIAVCVIYVEAGKFKRDADGGDSGSSGDSDEKKGGILGNIPIAGTPAEGIIKFVKKIIDWILGNL</sequence>
<reference evidence="3 4" key="1">
    <citation type="submission" date="2020-08" db="EMBL/GenBank/DDBJ databases">
        <title>Aphidius gifuensis genome sequencing and assembly.</title>
        <authorList>
            <person name="Du Z."/>
        </authorList>
    </citation>
    <scope>NUCLEOTIDE SEQUENCE [LARGE SCALE GENOMIC DNA]</scope>
    <source>
        <strain evidence="3">YNYX2018</strain>
        <tissue evidence="3">Adults</tissue>
    </source>
</reference>
<dbReference type="EMBL" id="JACMRX010000002">
    <property type="protein sequence ID" value="KAF7995734.1"/>
    <property type="molecule type" value="Genomic_DNA"/>
</dbReference>
<name>A0A835CU40_APHGI</name>
<evidence type="ECO:0000313" key="4">
    <source>
        <dbReference type="Proteomes" id="UP000639338"/>
    </source>
</evidence>
<gene>
    <name evidence="3" type="ORF">HCN44_006841</name>
</gene>
<evidence type="ECO:0000256" key="1">
    <source>
        <dbReference type="SAM" id="MobiDB-lite"/>
    </source>
</evidence>
<keyword evidence="2" id="KW-0732">Signal</keyword>
<accession>A0A835CU40</accession>
<proteinExistence type="predicted"/>